<dbReference type="InterPro" id="IPR036412">
    <property type="entry name" value="HAD-like_sf"/>
</dbReference>
<dbReference type="NCBIfam" id="TIGR01509">
    <property type="entry name" value="HAD-SF-IA-v3"/>
    <property type="match status" value="1"/>
</dbReference>
<dbReference type="Proteomes" id="UP000219111">
    <property type="component" value="Unassembled WGS sequence"/>
</dbReference>
<dbReference type="Gene3D" id="1.10.150.240">
    <property type="entry name" value="Putative phosphatase, domain 2"/>
    <property type="match status" value="1"/>
</dbReference>
<dbReference type="GO" id="GO:0016787">
    <property type="term" value="F:hydrolase activity"/>
    <property type="evidence" value="ECO:0007669"/>
    <property type="project" value="UniProtKB-KW"/>
</dbReference>
<organism evidence="1 2">
    <name type="scientific">Rhodobacter maris</name>
    <dbReference type="NCBI Taxonomy" id="446682"/>
    <lineage>
        <taxon>Bacteria</taxon>
        <taxon>Pseudomonadati</taxon>
        <taxon>Pseudomonadota</taxon>
        <taxon>Alphaproteobacteria</taxon>
        <taxon>Rhodobacterales</taxon>
        <taxon>Rhodobacter group</taxon>
        <taxon>Rhodobacter</taxon>
    </lineage>
</organism>
<protein>
    <submittedName>
        <fullName evidence="1">HAD superfamily hydrolase (TIGR01509 family)</fullName>
    </submittedName>
</protein>
<dbReference type="InterPro" id="IPR023214">
    <property type="entry name" value="HAD_sf"/>
</dbReference>
<dbReference type="OrthoDB" id="9797743at2"/>
<dbReference type="InterPro" id="IPR023198">
    <property type="entry name" value="PGP-like_dom2"/>
</dbReference>
<dbReference type="AlphaFoldDB" id="A0A285SZ56"/>
<accession>A0A285SZ56</accession>
<dbReference type="PANTHER" id="PTHR18901">
    <property type="entry name" value="2-DEOXYGLUCOSE-6-PHOSPHATE PHOSPHATASE 2"/>
    <property type="match status" value="1"/>
</dbReference>
<dbReference type="EMBL" id="OBMT01000011">
    <property type="protein sequence ID" value="SOC14033.1"/>
    <property type="molecule type" value="Genomic_DNA"/>
</dbReference>
<dbReference type="InterPro" id="IPR006439">
    <property type="entry name" value="HAD-SF_hydro_IA"/>
</dbReference>
<dbReference type="Gene3D" id="3.40.50.1000">
    <property type="entry name" value="HAD superfamily/HAD-like"/>
    <property type="match status" value="1"/>
</dbReference>
<dbReference type="RefSeq" id="WP_097070766.1">
    <property type="nucleotide sequence ID" value="NZ_OBMT01000011.1"/>
</dbReference>
<evidence type="ECO:0000313" key="2">
    <source>
        <dbReference type="Proteomes" id="UP000219111"/>
    </source>
</evidence>
<name>A0A285SZ56_9RHOB</name>
<dbReference type="SFLD" id="SFLDG01129">
    <property type="entry name" value="C1.5:_HAD__Beta-PGM__Phosphata"/>
    <property type="match status" value="1"/>
</dbReference>
<dbReference type="SFLD" id="SFLDS00003">
    <property type="entry name" value="Haloacid_Dehalogenase"/>
    <property type="match status" value="1"/>
</dbReference>
<dbReference type="PRINTS" id="PR00413">
    <property type="entry name" value="HADHALOGNASE"/>
</dbReference>
<dbReference type="SUPFAM" id="SSF56784">
    <property type="entry name" value="HAD-like"/>
    <property type="match status" value="1"/>
</dbReference>
<dbReference type="PANTHER" id="PTHR18901:SF38">
    <property type="entry name" value="PSEUDOURIDINE-5'-PHOSPHATASE"/>
    <property type="match status" value="1"/>
</dbReference>
<keyword evidence="2" id="KW-1185">Reference proteome</keyword>
<sequence>MTIKAILFDCDGVLVDSEPATFVLLQQELSAHGLHLSMEEMERLFIGGTMEKLRQTANALGAGLPPEWVGEFYEKLYAHLRQGTPKMPGIAALLDRLDAAGVVYAVGSNGHRRKMEATLGQHPALWARLKDRLFSGQELGCPKPDPGLYLHAAAFLGQPPEACVVVEDSATGARSALAAGMRCFGLVPPGGSDHARETLTKVGAELITCLDEIPARIGLA</sequence>
<reference evidence="2" key="1">
    <citation type="submission" date="2017-08" db="EMBL/GenBank/DDBJ databases">
        <authorList>
            <person name="Varghese N."/>
            <person name="Submissions S."/>
        </authorList>
    </citation>
    <scope>NUCLEOTIDE SEQUENCE [LARGE SCALE GENOMIC DNA]</scope>
    <source>
        <strain evidence="2">JA276</strain>
    </source>
</reference>
<evidence type="ECO:0000313" key="1">
    <source>
        <dbReference type="EMBL" id="SOC14033.1"/>
    </source>
</evidence>
<proteinExistence type="predicted"/>
<gene>
    <name evidence="1" type="ORF">SAMN05877831_11178</name>
</gene>
<dbReference type="Pfam" id="PF00702">
    <property type="entry name" value="Hydrolase"/>
    <property type="match status" value="1"/>
</dbReference>
<keyword evidence="1" id="KW-0378">Hydrolase</keyword>